<organism evidence="1 2">
    <name type="scientific">Adineta steineri</name>
    <dbReference type="NCBI Taxonomy" id="433720"/>
    <lineage>
        <taxon>Eukaryota</taxon>
        <taxon>Metazoa</taxon>
        <taxon>Spiralia</taxon>
        <taxon>Gnathifera</taxon>
        <taxon>Rotifera</taxon>
        <taxon>Eurotatoria</taxon>
        <taxon>Bdelloidea</taxon>
        <taxon>Adinetida</taxon>
        <taxon>Adinetidae</taxon>
        <taxon>Adineta</taxon>
    </lineage>
</organism>
<accession>A0A819EJD9</accession>
<dbReference type="AlphaFoldDB" id="A0A819EJD9"/>
<feature type="non-terminal residue" evidence="1">
    <location>
        <position position="1"/>
    </location>
</feature>
<reference evidence="1" key="1">
    <citation type="submission" date="2021-02" db="EMBL/GenBank/DDBJ databases">
        <authorList>
            <person name="Nowell W R."/>
        </authorList>
    </citation>
    <scope>NUCLEOTIDE SEQUENCE</scope>
</reference>
<dbReference type="Proteomes" id="UP000663881">
    <property type="component" value="Unassembled WGS sequence"/>
</dbReference>
<protein>
    <submittedName>
        <fullName evidence="1">Uncharacterized protein</fullName>
    </submittedName>
</protein>
<gene>
    <name evidence="1" type="ORF">OKA104_LOCUS21464</name>
</gene>
<evidence type="ECO:0000313" key="2">
    <source>
        <dbReference type="Proteomes" id="UP000663881"/>
    </source>
</evidence>
<proteinExistence type="predicted"/>
<sequence>LVPQVCQRKPKQVEIHLLPTYWKLLTQLRGQNSTTVTSSAGGVNTLNSSIHSITSALYAELGSTLIDKASSSSSVPPKNLQLLRELCTSIDAV</sequence>
<dbReference type="EMBL" id="CAJOAY010001494">
    <property type="protein sequence ID" value="CAF3850447.1"/>
    <property type="molecule type" value="Genomic_DNA"/>
</dbReference>
<name>A0A819EJD9_9BILA</name>
<evidence type="ECO:0000313" key="1">
    <source>
        <dbReference type="EMBL" id="CAF3850447.1"/>
    </source>
</evidence>
<comment type="caution">
    <text evidence="1">The sequence shown here is derived from an EMBL/GenBank/DDBJ whole genome shotgun (WGS) entry which is preliminary data.</text>
</comment>